<evidence type="ECO:0000313" key="1">
    <source>
        <dbReference type="EMBL" id="KER18744.1"/>
    </source>
</evidence>
<dbReference type="Proteomes" id="UP000054324">
    <property type="component" value="Unassembled WGS sequence"/>
</dbReference>
<dbReference type="CTD" id="20330016"/>
<reference evidence="1 2" key="1">
    <citation type="submission" date="2013-11" db="EMBL/GenBank/DDBJ databases">
        <title>Opisthorchis viverrini - life in the bile duct.</title>
        <authorList>
            <person name="Young N.D."/>
            <person name="Nagarajan N."/>
            <person name="Lin S.J."/>
            <person name="Korhonen P.K."/>
            <person name="Jex A.R."/>
            <person name="Hall R.S."/>
            <person name="Safavi-Hemami H."/>
            <person name="Kaewkong W."/>
            <person name="Bertrand D."/>
            <person name="Gao S."/>
            <person name="Seet Q."/>
            <person name="Wongkham S."/>
            <person name="Teh B.T."/>
            <person name="Wongkham C."/>
            <person name="Intapan P.M."/>
            <person name="Maleewong W."/>
            <person name="Yang X."/>
            <person name="Hu M."/>
            <person name="Wang Z."/>
            <person name="Hofmann A."/>
            <person name="Sternberg P.W."/>
            <person name="Tan P."/>
            <person name="Wang J."/>
            <person name="Gasser R.B."/>
        </authorList>
    </citation>
    <scope>NUCLEOTIDE SEQUENCE [LARGE SCALE GENOMIC DNA]</scope>
</reference>
<name>A0A074ZU72_OPIVI</name>
<proteinExistence type="predicted"/>
<sequence>MTSSNDISKALIQEHELSQHCYSNAVNFILDLFLHLQQQAAMPFEYVTSLLA</sequence>
<feature type="non-terminal residue" evidence="1">
    <location>
        <position position="52"/>
    </location>
</feature>
<keyword evidence="2" id="KW-1185">Reference proteome</keyword>
<dbReference type="KEGG" id="ovi:T265_15851"/>
<dbReference type="RefSeq" id="XP_009177509.1">
    <property type="nucleotide sequence ID" value="XM_009179245.1"/>
</dbReference>
<dbReference type="AlphaFoldDB" id="A0A074ZU72"/>
<evidence type="ECO:0000313" key="2">
    <source>
        <dbReference type="Proteomes" id="UP000054324"/>
    </source>
</evidence>
<organism evidence="1 2">
    <name type="scientific">Opisthorchis viverrini</name>
    <name type="common">Southeast Asian liver fluke</name>
    <dbReference type="NCBI Taxonomy" id="6198"/>
    <lineage>
        <taxon>Eukaryota</taxon>
        <taxon>Metazoa</taxon>
        <taxon>Spiralia</taxon>
        <taxon>Lophotrochozoa</taxon>
        <taxon>Platyhelminthes</taxon>
        <taxon>Trematoda</taxon>
        <taxon>Digenea</taxon>
        <taxon>Opisthorchiida</taxon>
        <taxon>Opisthorchiata</taxon>
        <taxon>Opisthorchiidae</taxon>
        <taxon>Opisthorchis</taxon>
    </lineage>
</organism>
<dbReference type="GeneID" id="20330016"/>
<accession>A0A074ZU72</accession>
<dbReference type="EMBL" id="KL598172">
    <property type="protein sequence ID" value="KER18744.1"/>
    <property type="molecule type" value="Genomic_DNA"/>
</dbReference>
<protein>
    <submittedName>
        <fullName evidence="1">Uncharacterized protein</fullName>
    </submittedName>
</protein>
<gene>
    <name evidence="1" type="ORF">T265_15851</name>
</gene>